<organism evidence="7 8">
    <name type="scientific">Stylonychia lemnae</name>
    <name type="common">Ciliate</name>
    <dbReference type="NCBI Taxonomy" id="5949"/>
    <lineage>
        <taxon>Eukaryota</taxon>
        <taxon>Sar</taxon>
        <taxon>Alveolata</taxon>
        <taxon>Ciliophora</taxon>
        <taxon>Intramacronucleata</taxon>
        <taxon>Spirotrichea</taxon>
        <taxon>Stichotrichia</taxon>
        <taxon>Sporadotrichida</taxon>
        <taxon>Oxytrichidae</taxon>
        <taxon>Stylonychinae</taxon>
        <taxon>Stylonychia</taxon>
    </lineage>
</organism>
<dbReference type="PROSITE" id="PS50054">
    <property type="entry name" value="TYR_PHOSPHATASE_DUAL"/>
    <property type="match status" value="1"/>
</dbReference>
<evidence type="ECO:0000259" key="6">
    <source>
        <dbReference type="PROSITE" id="PS50056"/>
    </source>
</evidence>
<dbReference type="EMBL" id="CCKQ01003886">
    <property type="protein sequence ID" value="CDW75026.1"/>
    <property type="molecule type" value="Genomic_DNA"/>
</dbReference>
<gene>
    <name evidence="7" type="primary">Contig18712.g19872</name>
    <name evidence="7" type="ORF">STYLEM_4011</name>
</gene>
<dbReference type="SUPFAM" id="SSF52799">
    <property type="entry name" value="(Phosphotyrosine protein) phosphatases II"/>
    <property type="match status" value="1"/>
</dbReference>
<evidence type="ECO:0000313" key="7">
    <source>
        <dbReference type="EMBL" id="CDW75026.1"/>
    </source>
</evidence>
<keyword evidence="4" id="KW-0904">Protein phosphatase</keyword>
<dbReference type="InParanoid" id="A0A077ZYK6"/>
<evidence type="ECO:0000256" key="4">
    <source>
        <dbReference type="ARBA" id="ARBA00022912"/>
    </source>
</evidence>
<dbReference type="InterPro" id="IPR003595">
    <property type="entry name" value="Tyr_Pase_cat"/>
</dbReference>
<accession>A0A077ZYK6</accession>
<evidence type="ECO:0000256" key="1">
    <source>
        <dbReference type="ARBA" id="ARBA00008601"/>
    </source>
</evidence>
<dbReference type="GO" id="GO:0043409">
    <property type="term" value="P:negative regulation of MAPK cascade"/>
    <property type="evidence" value="ECO:0007669"/>
    <property type="project" value="TreeGrafter"/>
</dbReference>
<dbReference type="SMART" id="SM00404">
    <property type="entry name" value="PTPc_motif"/>
    <property type="match status" value="1"/>
</dbReference>
<sequence>MQSTLSCIVCDQTISESVKKDLPVCQSCFDQVYNLEKQTIRKKKNEEADHICDNLYLGSENSVLDLEYLRRNKIDRIIVAAAFCDKKFNQEEHQIAYLTLEIDDSPEEDIKKYFEETHSYINQNKETNVIVHCVSGISRSGTIVISYVMKHKNLRFQEAWEYVKSKRSIVYPNSGFQKQLLQYEQELFQENQL</sequence>
<dbReference type="GO" id="GO:0005737">
    <property type="term" value="C:cytoplasm"/>
    <property type="evidence" value="ECO:0007669"/>
    <property type="project" value="TreeGrafter"/>
</dbReference>
<proteinExistence type="inferred from homology"/>
<dbReference type="AlphaFoldDB" id="A0A077ZYK6"/>
<keyword evidence="3" id="KW-0378">Hydrolase</keyword>
<dbReference type="InterPro" id="IPR016130">
    <property type="entry name" value="Tyr_Pase_AS"/>
</dbReference>
<dbReference type="OrthoDB" id="311335at2759"/>
<dbReference type="PANTHER" id="PTHR10159">
    <property type="entry name" value="DUAL SPECIFICITY PROTEIN PHOSPHATASE"/>
    <property type="match status" value="1"/>
</dbReference>
<dbReference type="Proteomes" id="UP000039865">
    <property type="component" value="Unassembled WGS sequence"/>
</dbReference>
<reference evidence="7 8" key="1">
    <citation type="submission" date="2014-06" db="EMBL/GenBank/DDBJ databases">
        <authorList>
            <person name="Swart Estienne"/>
        </authorList>
    </citation>
    <scope>NUCLEOTIDE SEQUENCE [LARGE SCALE GENOMIC DNA]</scope>
    <source>
        <strain evidence="7 8">130c</strain>
    </source>
</reference>
<dbReference type="OMA" id="CAIEVEC"/>
<dbReference type="EC" id="3.1.3.48" evidence="2"/>
<dbReference type="InterPro" id="IPR000387">
    <property type="entry name" value="Tyr_Pase_dom"/>
</dbReference>
<dbReference type="InterPro" id="IPR020422">
    <property type="entry name" value="TYR_PHOSPHATASE_DUAL_dom"/>
</dbReference>
<comment type="similarity">
    <text evidence="1">Belongs to the protein-tyrosine phosphatase family. Non-receptor class dual specificity subfamily.</text>
</comment>
<keyword evidence="8" id="KW-1185">Reference proteome</keyword>
<feature type="domain" description="Tyrosine-protein phosphatase" evidence="5">
    <location>
        <begin position="47"/>
        <end position="189"/>
    </location>
</feature>
<dbReference type="PROSITE" id="PS00383">
    <property type="entry name" value="TYR_PHOSPHATASE_1"/>
    <property type="match status" value="1"/>
</dbReference>
<dbReference type="InterPro" id="IPR000340">
    <property type="entry name" value="Dual-sp_phosphatase_cat-dom"/>
</dbReference>
<evidence type="ECO:0000256" key="2">
    <source>
        <dbReference type="ARBA" id="ARBA00013064"/>
    </source>
</evidence>
<protein>
    <recommendedName>
        <fullName evidence="2">protein-tyrosine-phosphatase</fullName>
        <ecNumber evidence="2">3.1.3.48</ecNumber>
    </recommendedName>
</protein>
<dbReference type="InterPro" id="IPR029021">
    <property type="entry name" value="Prot-tyrosine_phosphatase-like"/>
</dbReference>
<dbReference type="Pfam" id="PF00782">
    <property type="entry name" value="DSPc"/>
    <property type="match status" value="1"/>
</dbReference>
<dbReference type="FunCoup" id="A0A077ZYK6">
    <property type="interactions" value="18"/>
</dbReference>
<dbReference type="GO" id="GO:0004725">
    <property type="term" value="F:protein tyrosine phosphatase activity"/>
    <property type="evidence" value="ECO:0007669"/>
    <property type="project" value="UniProtKB-EC"/>
</dbReference>
<dbReference type="CDD" id="cd14498">
    <property type="entry name" value="DSP"/>
    <property type="match status" value="1"/>
</dbReference>
<evidence type="ECO:0000256" key="3">
    <source>
        <dbReference type="ARBA" id="ARBA00022801"/>
    </source>
</evidence>
<evidence type="ECO:0000313" key="8">
    <source>
        <dbReference type="Proteomes" id="UP000039865"/>
    </source>
</evidence>
<dbReference type="Gene3D" id="3.90.190.10">
    <property type="entry name" value="Protein tyrosine phosphatase superfamily"/>
    <property type="match status" value="1"/>
</dbReference>
<dbReference type="PROSITE" id="PS50056">
    <property type="entry name" value="TYR_PHOSPHATASE_2"/>
    <property type="match status" value="1"/>
</dbReference>
<dbReference type="SMART" id="SM00195">
    <property type="entry name" value="DSPc"/>
    <property type="match status" value="1"/>
</dbReference>
<name>A0A077ZYK6_STYLE</name>
<dbReference type="PANTHER" id="PTHR10159:SF519">
    <property type="entry name" value="DUAL SPECIFICITY PROTEIN PHOSPHATASE MPK3"/>
    <property type="match status" value="1"/>
</dbReference>
<feature type="domain" description="Tyrosine specific protein phosphatases" evidence="6">
    <location>
        <begin position="111"/>
        <end position="167"/>
    </location>
</feature>
<evidence type="ECO:0000259" key="5">
    <source>
        <dbReference type="PROSITE" id="PS50054"/>
    </source>
</evidence>